<dbReference type="SUPFAM" id="SSF53474">
    <property type="entry name" value="alpha/beta-Hydrolases"/>
    <property type="match status" value="1"/>
</dbReference>
<dbReference type="Gene3D" id="3.40.50.1820">
    <property type="entry name" value="alpha/beta hydrolase"/>
    <property type="match status" value="1"/>
</dbReference>
<dbReference type="RefSeq" id="WP_110886694.1">
    <property type="nucleotide sequence ID" value="NZ_QJSX01000007.1"/>
</dbReference>
<organism evidence="2 3">
    <name type="scientific">Deinococcus yavapaiensis KR-236</name>
    <dbReference type="NCBI Taxonomy" id="694435"/>
    <lineage>
        <taxon>Bacteria</taxon>
        <taxon>Thermotogati</taxon>
        <taxon>Deinococcota</taxon>
        <taxon>Deinococci</taxon>
        <taxon>Deinococcales</taxon>
        <taxon>Deinococcaceae</taxon>
        <taxon>Deinococcus</taxon>
    </lineage>
</organism>
<keyword evidence="3" id="KW-1185">Reference proteome</keyword>
<dbReference type="PROSITE" id="PS51257">
    <property type="entry name" value="PROKAR_LIPOPROTEIN"/>
    <property type="match status" value="1"/>
</dbReference>
<evidence type="ECO:0000313" key="2">
    <source>
        <dbReference type="EMBL" id="PYE53782.1"/>
    </source>
</evidence>
<evidence type="ECO:0000313" key="3">
    <source>
        <dbReference type="Proteomes" id="UP000248326"/>
    </source>
</evidence>
<dbReference type="AlphaFoldDB" id="A0A318S9L9"/>
<accession>A0A318S9L9</accession>
<sequence>MRVPPPTAWLGVLLFTACTPVPLTASAARSAFAAELRLRLQTVAPDAEVTELTSEVTRDGGMLVNGKLRGRAFALRFPPAWNRQTVLFAHGYTDPNGTPDVIPSDPTTPEVAQGLLKTVYEQGFAVGYSAFDKRGFAVTSAIENTVALKRFTDRLGSVRAYATGGSMGGSVVVLAVQRYPREFAGALAVCGVVSDWEDTVNYVTHVRALYNYFSEDTPYALPGTHDVTRALPSATMGDVTLTLLKLYVHAKLDARSQAAQILNRTLSAVPGVRSRPEFSTLVVSLLPQLVGIDDFTADAGGSILDNHETRYRSSLLSERENAALNEGIQRYRADPQAVTRFNRQFGSIGEMPVKLLTVHNAYDPLVSYEHEERLRERVARAQQLGHLAQQTLPTRNEALPLPVLSLLGPAVGAAHCGFTPQQSERAWNDLRTWVERDVKPAESFRVDLDR</sequence>
<dbReference type="Proteomes" id="UP000248326">
    <property type="component" value="Unassembled WGS sequence"/>
</dbReference>
<dbReference type="EMBL" id="QJSX01000007">
    <property type="protein sequence ID" value="PYE53782.1"/>
    <property type="molecule type" value="Genomic_DNA"/>
</dbReference>
<dbReference type="OrthoDB" id="7197847at2"/>
<dbReference type="InterPro" id="IPR029058">
    <property type="entry name" value="AB_hydrolase_fold"/>
</dbReference>
<gene>
    <name evidence="2" type="ORF">DES52_10740</name>
</gene>
<protein>
    <submittedName>
        <fullName evidence="2">Tannase/feruloyl esterase</fullName>
    </submittedName>
</protein>
<feature type="signal peptide" evidence="1">
    <location>
        <begin position="1"/>
        <end position="27"/>
    </location>
</feature>
<comment type="caution">
    <text evidence="2">The sequence shown here is derived from an EMBL/GenBank/DDBJ whole genome shotgun (WGS) entry which is preliminary data.</text>
</comment>
<evidence type="ECO:0000256" key="1">
    <source>
        <dbReference type="SAM" id="SignalP"/>
    </source>
</evidence>
<reference evidence="2 3" key="1">
    <citation type="submission" date="2018-06" db="EMBL/GenBank/DDBJ databases">
        <title>Genomic Encyclopedia of Type Strains, Phase IV (KMG-IV): sequencing the most valuable type-strain genomes for metagenomic binning, comparative biology and taxonomic classification.</title>
        <authorList>
            <person name="Goeker M."/>
        </authorList>
    </citation>
    <scope>NUCLEOTIDE SEQUENCE [LARGE SCALE GENOMIC DNA]</scope>
    <source>
        <strain evidence="2 3">DSM 18048</strain>
    </source>
</reference>
<name>A0A318S9L9_9DEIO</name>
<feature type="chain" id="PRO_5016234963" evidence="1">
    <location>
        <begin position="28"/>
        <end position="450"/>
    </location>
</feature>
<proteinExistence type="predicted"/>
<keyword evidence="1" id="KW-0732">Signal</keyword>